<proteinExistence type="predicted"/>
<dbReference type="Gene3D" id="2.60.60.20">
    <property type="entry name" value="PLAT/LH2 domain"/>
    <property type="match status" value="1"/>
</dbReference>
<accession>A0ABR2YEY2</accession>
<evidence type="ECO:0000313" key="2">
    <source>
        <dbReference type="EMBL" id="KAK9904088.1"/>
    </source>
</evidence>
<dbReference type="Pfam" id="PF24938">
    <property type="entry name" value="DUF7755"/>
    <property type="match status" value="1"/>
</dbReference>
<protein>
    <recommendedName>
        <fullName evidence="1">DUF7755 domain-containing protein</fullName>
    </recommendedName>
</protein>
<evidence type="ECO:0000313" key="3">
    <source>
        <dbReference type="Proteomes" id="UP001491310"/>
    </source>
</evidence>
<dbReference type="Proteomes" id="UP001491310">
    <property type="component" value="Unassembled WGS sequence"/>
</dbReference>
<gene>
    <name evidence="2" type="ORF">WJX75_004150</name>
</gene>
<sequence>MIRCSETANPQFSPLQKPAEFKRGLLVPQKLLGTGTACLGGHKEHTVYTLRFSTGYGRGCGLNTPGAGVQICLVGEDGQALLHRISPINDPLAAEQDALAICKVVDKEAGADCKRVLKAASTSRARSAILKQRFQEGAVDEVSFLGPELGPIASLMVAPEEGSWRVDEVTVCSSRTRRTHRFVCREALGYNGVSAGFLSPVPADSVVYGSGESAVILSKEQAAMLHAAGMLDYSSLKDRIMVTTAALVAAGSSLCYSMGGWPATEPFLAGGAVGLAYQSMLQANVDALPGSNAYSTRLMLPGPAQTLQRIMGSGTVRLMAVAGLSLAAVWGLKASSGSNDDTFALQQILEVRQVLTGLMGFMMYKLALVGCSAVPTPPHQHATEEERLI</sequence>
<keyword evidence="3" id="KW-1185">Reference proteome</keyword>
<name>A0ABR2YEY2_9CHLO</name>
<organism evidence="2 3">
    <name type="scientific">Coccomyxa subellipsoidea</name>
    <dbReference type="NCBI Taxonomy" id="248742"/>
    <lineage>
        <taxon>Eukaryota</taxon>
        <taxon>Viridiplantae</taxon>
        <taxon>Chlorophyta</taxon>
        <taxon>core chlorophytes</taxon>
        <taxon>Trebouxiophyceae</taxon>
        <taxon>Trebouxiophyceae incertae sedis</taxon>
        <taxon>Coccomyxaceae</taxon>
        <taxon>Coccomyxa</taxon>
    </lineage>
</organism>
<dbReference type="InterPro" id="IPR056657">
    <property type="entry name" value="DUF7755"/>
</dbReference>
<dbReference type="PANTHER" id="PTHR36330:SF2">
    <property type="entry name" value="LIPASE_LIPOOXYGENASE, PLAT_LH2 FAMILY PROTEIN"/>
    <property type="match status" value="1"/>
</dbReference>
<dbReference type="PANTHER" id="PTHR36330">
    <property type="entry name" value="LIPASE/LIPOOXYGENASE, PLAT/LH2 FAMILY PROTEIN"/>
    <property type="match status" value="1"/>
</dbReference>
<dbReference type="EMBL" id="JALJOT010000013">
    <property type="protein sequence ID" value="KAK9904088.1"/>
    <property type="molecule type" value="Genomic_DNA"/>
</dbReference>
<evidence type="ECO:0000259" key="1">
    <source>
        <dbReference type="Pfam" id="PF24938"/>
    </source>
</evidence>
<reference evidence="2 3" key="1">
    <citation type="journal article" date="2024" name="Nat. Commun.">
        <title>Phylogenomics reveals the evolutionary origins of lichenization in chlorophyte algae.</title>
        <authorList>
            <person name="Puginier C."/>
            <person name="Libourel C."/>
            <person name="Otte J."/>
            <person name="Skaloud P."/>
            <person name="Haon M."/>
            <person name="Grisel S."/>
            <person name="Petersen M."/>
            <person name="Berrin J.G."/>
            <person name="Delaux P.M."/>
            <person name="Dal Grande F."/>
            <person name="Keller J."/>
        </authorList>
    </citation>
    <scope>NUCLEOTIDE SEQUENCE [LARGE SCALE GENOMIC DNA]</scope>
    <source>
        <strain evidence="2 3">SAG 216-7</strain>
    </source>
</reference>
<feature type="domain" description="DUF7755" evidence="1">
    <location>
        <begin position="114"/>
        <end position="184"/>
    </location>
</feature>
<comment type="caution">
    <text evidence="2">The sequence shown here is derived from an EMBL/GenBank/DDBJ whole genome shotgun (WGS) entry which is preliminary data.</text>
</comment>